<evidence type="ECO:0000256" key="1">
    <source>
        <dbReference type="SAM" id="MobiDB-lite"/>
    </source>
</evidence>
<reference evidence="2" key="1">
    <citation type="submission" date="2024-06" db="UniProtKB">
        <authorList>
            <consortium name="Ensembl"/>
        </authorList>
    </citation>
    <scope>IDENTIFICATION</scope>
</reference>
<dbReference type="EMBL" id="AEYP01079186">
    <property type="status" value="NOT_ANNOTATED_CDS"/>
    <property type="molecule type" value="Genomic_DNA"/>
</dbReference>
<name>M3XUN1_MUSPF</name>
<dbReference type="STRING" id="9669.ENSMPUP00000002781"/>
<feature type="compositionally biased region" description="Low complexity" evidence="1">
    <location>
        <begin position="30"/>
        <end position="45"/>
    </location>
</feature>
<protein>
    <submittedName>
        <fullName evidence="2">Uncharacterized protein</fullName>
    </submittedName>
</protein>
<dbReference type="Ensembl" id="ENSMPUT00000002840.1">
    <property type="protein sequence ID" value="ENSMPUP00000002781.1"/>
    <property type="gene ID" value="ENSMPUG00000002810.1"/>
</dbReference>
<sequence length="142" mass="14868">GKCATPEHPWAQFLFFSGYECRGPSPQVPPALLAPGAAGSAARSPPSRRRRSERRSWARAGRLWPGGACSGLAQLARHPSPPGSWRPPIAVCSPRPCHGECAICGEALPQLPAASPGASLDRGFSGWGARPCAGNIPVIWTP</sequence>
<dbReference type="AlphaFoldDB" id="M3XUN1"/>
<dbReference type="InParanoid" id="M3XUN1"/>
<evidence type="ECO:0000313" key="2">
    <source>
        <dbReference type="Ensembl" id="ENSMPUP00000002781.1"/>
    </source>
</evidence>
<feature type="region of interest" description="Disordered" evidence="1">
    <location>
        <begin position="30"/>
        <end position="57"/>
    </location>
</feature>
<dbReference type="HOGENOM" id="CLU_1820260_0_0_1"/>
<proteinExistence type="predicted"/>
<accession>M3XUN1</accession>
<organism evidence="2">
    <name type="scientific">Mustela putorius furo</name>
    <name type="common">European domestic ferret</name>
    <name type="synonym">Mustela furo</name>
    <dbReference type="NCBI Taxonomy" id="9669"/>
    <lineage>
        <taxon>Eukaryota</taxon>
        <taxon>Metazoa</taxon>
        <taxon>Chordata</taxon>
        <taxon>Craniata</taxon>
        <taxon>Vertebrata</taxon>
        <taxon>Euteleostomi</taxon>
        <taxon>Mammalia</taxon>
        <taxon>Eutheria</taxon>
        <taxon>Laurasiatheria</taxon>
        <taxon>Carnivora</taxon>
        <taxon>Caniformia</taxon>
        <taxon>Musteloidea</taxon>
        <taxon>Mustelidae</taxon>
        <taxon>Mustelinae</taxon>
        <taxon>Mustela</taxon>
    </lineage>
</organism>